<feature type="domain" description="Helix-hairpin-helix DNA-binding motif class 1" evidence="7">
    <location>
        <begin position="108"/>
        <end position="127"/>
    </location>
</feature>
<comment type="domain">
    <text evidence="6">Has three domains with a flexible linker between the domains II and III and assumes an 'L' shape. Domain III is highly mobile and contacts RuvB.</text>
</comment>
<feature type="region of interest" description="Domain III" evidence="6">
    <location>
        <begin position="140"/>
        <end position="181"/>
    </location>
</feature>
<proteinExistence type="inferred from homology"/>
<reference evidence="8 9" key="1">
    <citation type="submission" date="2018-06" db="EMBL/GenBank/DDBJ databases">
        <title>Extensive metabolic versatility and redundancy in microbially diverse, dynamic hydrothermal sediments.</title>
        <authorList>
            <person name="Dombrowski N."/>
            <person name="Teske A."/>
            <person name="Baker B.J."/>
        </authorList>
    </citation>
    <scope>NUCLEOTIDE SEQUENCE [LARGE SCALE GENOMIC DNA]</scope>
    <source>
        <strain evidence="8">B36_G15</strain>
    </source>
</reference>
<dbReference type="InterPro" id="IPR003583">
    <property type="entry name" value="Hlx-hairpin-Hlx_DNA-bd_motif"/>
</dbReference>
<dbReference type="InterPro" id="IPR011114">
    <property type="entry name" value="RuvA_C"/>
</dbReference>
<dbReference type="GO" id="GO:0006310">
    <property type="term" value="P:DNA recombination"/>
    <property type="evidence" value="ECO:0007669"/>
    <property type="project" value="UniProtKB-UniRule"/>
</dbReference>
<keyword evidence="2 6" id="KW-0227">DNA damage</keyword>
<dbReference type="Pfam" id="PF07499">
    <property type="entry name" value="RuvA_C"/>
    <property type="match status" value="1"/>
</dbReference>
<evidence type="ECO:0000256" key="5">
    <source>
        <dbReference type="ARBA" id="ARBA00023204"/>
    </source>
</evidence>
<feature type="region of interest" description="Domain I" evidence="6">
    <location>
        <begin position="1"/>
        <end position="64"/>
    </location>
</feature>
<evidence type="ECO:0000313" key="8">
    <source>
        <dbReference type="EMBL" id="RKX70084.1"/>
    </source>
</evidence>
<sequence length="181" mass="19998">MIVGISGRLRGKNPPEVVVDVNGIHYQILMPIIDFERLGPIGGRVNIHTHLVVKDDRLEIYGFLDETERDLFLDLIRVQGLGPKSVLGILSQISAPDLIQAISDNDLARIAQIKGVGKKKASKILLELKGSYQPPRGGKYIEAYRALQALGLSADEARRRLKGVDDSLPVEEMIKEALRRG</sequence>
<evidence type="ECO:0000313" key="9">
    <source>
        <dbReference type="Proteomes" id="UP000268469"/>
    </source>
</evidence>
<dbReference type="EMBL" id="QNBE01000052">
    <property type="protein sequence ID" value="RKX70084.1"/>
    <property type="molecule type" value="Genomic_DNA"/>
</dbReference>
<dbReference type="GO" id="GO:0009378">
    <property type="term" value="F:four-way junction helicase activity"/>
    <property type="evidence" value="ECO:0007669"/>
    <property type="project" value="InterPro"/>
</dbReference>
<dbReference type="AlphaFoldDB" id="A0A660SH22"/>
<dbReference type="SMART" id="SM00278">
    <property type="entry name" value="HhH1"/>
    <property type="match status" value="2"/>
</dbReference>
<accession>A0A660SH22</accession>
<dbReference type="GO" id="GO:0016787">
    <property type="term" value="F:hydrolase activity"/>
    <property type="evidence" value="ECO:0007669"/>
    <property type="project" value="UniProtKB-KW"/>
</dbReference>
<evidence type="ECO:0000259" key="7">
    <source>
        <dbReference type="SMART" id="SM00278"/>
    </source>
</evidence>
<dbReference type="Pfam" id="PF14520">
    <property type="entry name" value="HHH_5"/>
    <property type="match status" value="1"/>
</dbReference>
<evidence type="ECO:0000256" key="3">
    <source>
        <dbReference type="ARBA" id="ARBA00023125"/>
    </source>
</evidence>
<dbReference type="GO" id="GO:0005524">
    <property type="term" value="F:ATP binding"/>
    <property type="evidence" value="ECO:0007669"/>
    <property type="project" value="InterPro"/>
</dbReference>
<comment type="caution">
    <text evidence="6">Lacks conserved residue(s) required for the propagation of feature annotation.</text>
</comment>
<dbReference type="SUPFAM" id="SSF47781">
    <property type="entry name" value="RuvA domain 2-like"/>
    <property type="match status" value="1"/>
</dbReference>
<evidence type="ECO:0000256" key="1">
    <source>
        <dbReference type="ARBA" id="ARBA00022490"/>
    </source>
</evidence>
<dbReference type="InterPro" id="IPR013849">
    <property type="entry name" value="DNA_helicase_Holl-junc_RuvA_I"/>
</dbReference>
<protein>
    <recommendedName>
        <fullName evidence="6">Holliday junction branch migration complex subunit RuvA</fullName>
    </recommendedName>
</protein>
<keyword evidence="5 6" id="KW-0234">DNA repair</keyword>
<dbReference type="GO" id="GO:0000400">
    <property type="term" value="F:four-way junction DNA binding"/>
    <property type="evidence" value="ECO:0007669"/>
    <property type="project" value="UniProtKB-UniRule"/>
</dbReference>
<dbReference type="GO" id="GO:0048476">
    <property type="term" value="C:Holliday junction resolvase complex"/>
    <property type="evidence" value="ECO:0007669"/>
    <property type="project" value="UniProtKB-UniRule"/>
</dbReference>
<dbReference type="HAMAP" id="MF_00031">
    <property type="entry name" value="DNA_HJ_migration_RuvA"/>
    <property type="match status" value="1"/>
</dbReference>
<comment type="subcellular location">
    <subcellularLocation>
        <location evidence="6">Cytoplasm</location>
    </subcellularLocation>
</comment>
<dbReference type="Pfam" id="PF01330">
    <property type="entry name" value="RuvA_N"/>
    <property type="match status" value="1"/>
</dbReference>
<dbReference type="NCBIfam" id="TIGR00084">
    <property type="entry name" value="ruvA"/>
    <property type="match status" value="1"/>
</dbReference>
<keyword evidence="3 6" id="KW-0238">DNA-binding</keyword>
<dbReference type="InterPro" id="IPR036267">
    <property type="entry name" value="RuvA_C_sf"/>
</dbReference>
<comment type="subunit">
    <text evidence="6">Homotetramer. Forms an RuvA(8)-RuvB(12)-Holliday junction (HJ) complex. HJ DNA is sandwiched between 2 RuvA tetramers; dsDNA enters through RuvA and exits via RuvB. An RuvB hexamer assembles on each DNA strand where it exits the tetramer. Each RuvB hexamer is contacted by two RuvA subunits (via domain III) on 2 adjacent RuvB subunits; this complex drives branch migration. In the full resolvosome a probable DNA-RuvA(4)-RuvB(12)-RuvC(2) complex forms which resolves the HJ.</text>
</comment>
<dbReference type="CDD" id="cd14332">
    <property type="entry name" value="UBA_RuvA_C"/>
    <property type="match status" value="1"/>
</dbReference>
<gene>
    <name evidence="6 8" type="primary">ruvA</name>
    <name evidence="8" type="ORF">DRP53_06185</name>
</gene>
<dbReference type="GO" id="GO:0005737">
    <property type="term" value="C:cytoplasm"/>
    <property type="evidence" value="ECO:0007669"/>
    <property type="project" value="UniProtKB-SubCell"/>
</dbReference>
<evidence type="ECO:0000256" key="4">
    <source>
        <dbReference type="ARBA" id="ARBA00023172"/>
    </source>
</evidence>
<dbReference type="Proteomes" id="UP000268469">
    <property type="component" value="Unassembled WGS sequence"/>
</dbReference>
<dbReference type="InterPro" id="IPR012340">
    <property type="entry name" value="NA-bd_OB-fold"/>
</dbReference>
<dbReference type="SUPFAM" id="SSF50249">
    <property type="entry name" value="Nucleic acid-binding proteins"/>
    <property type="match status" value="1"/>
</dbReference>
<keyword evidence="1 6" id="KW-0963">Cytoplasm</keyword>
<dbReference type="SUPFAM" id="SSF46929">
    <property type="entry name" value="DNA helicase RuvA subunit, C-terminal domain"/>
    <property type="match status" value="1"/>
</dbReference>
<feature type="domain" description="Helix-hairpin-helix DNA-binding motif class 1" evidence="7">
    <location>
        <begin position="73"/>
        <end position="92"/>
    </location>
</feature>
<dbReference type="GO" id="GO:0009379">
    <property type="term" value="C:Holliday junction helicase complex"/>
    <property type="evidence" value="ECO:0007669"/>
    <property type="project" value="InterPro"/>
</dbReference>
<name>A0A660SH22_UNCW3</name>
<comment type="function">
    <text evidence="6">The RuvA-RuvB-RuvC complex processes Holliday junction (HJ) DNA during genetic recombination and DNA repair, while the RuvA-RuvB complex plays an important role in the rescue of blocked DNA replication forks via replication fork reversal (RFR). RuvA specifically binds to HJ cruciform DNA, conferring on it an open structure. The RuvB hexamer acts as an ATP-dependent pump, pulling dsDNA into and through the RuvAB complex. HJ branch migration allows RuvC to scan DNA until it finds its consensus sequence, where it cleaves and resolves the cruciform DNA.</text>
</comment>
<evidence type="ECO:0000256" key="6">
    <source>
        <dbReference type="HAMAP-Rule" id="MF_00031"/>
    </source>
</evidence>
<keyword evidence="8" id="KW-0378">Hydrolase</keyword>
<organism evidence="8 9">
    <name type="scientific">candidate division WOR-3 bacterium</name>
    <dbReference type="NCBI Taxonomy" id="2052148"/>
    <lineage>
        <taxon>Bacteria</taxon>
        <taxon>Bacteria division WOR-3</taxon>
    </lineage>
</organism>
<dbReference type="InterPro" id="IPR010994">
    <property type="entry name" value="RuvA_2-like"/>
</dbReference>
<dbReference type="InterPro" id="IPR000085">
    <property type="entry name" value="RuvA"/>
</dbReference>
<keyword evidence="4 6" id="KW-0233">DNA recombination</keyword>
<dbReference type="Gene3D" id="1.10.150.20">
    <property type="entry name" value="5' to 3' exonuclease, C-terminal subdomain"/>
    <property type="match status" value="1"/>
</dbReference>
<comment type="caution">
    <text evidence="8">The sequence shown here is derived from an EMBL/GenBank/DDBJ whole genome shotgun (WGS) entry which is preliminary data.</text>
</comment>
<dbReference type="Gene3D" id="2.40.50.140">
    <property type="entry name" value="Nucleic acid-binding proteins"/>
    <property type="match status" value="1"/>
</dbReference>
<dbReference type="Gene3D" id="1.10.8.10">
    <property type="entry name" value="DNA helicase RuvA subunit, C-terminal domain"/>
    <property type="match status" value="1"/>
</dbReference>
<dbReference type="GO" id="GO:0006281">
    <property type="term" value="P:DNA repair"/>
    <property type="evidence" value="ECO:0007669"/>
    <property type="project" value="UniProtKB-UniRule"/>
</dbReference>
<comment type="similarity">
    <text evidence="6">Belongs to the RuvA family.</text>
</comment>
<evidence type="ECO:0000256" key="2">
    <source>
        <dbReference type="ARBA" id="ARBA00022763"/>
    </source>
</evidence>